<dbReference type="InterPro" id="IPR002504">
    <property type="entry name" value="NADK"/>
</dbReference>
<evidence type="ECO:0000256" key="6">
    <source>
        <dbReference type="ARBA" id="ARBA00023027"/>
    </source>
</evidence>
<evidence type="ECO:0000313" key="7">
    <source>
        <dbReference type="EMBL" id="KAJ8962532.1"/>
    </source>
</evidence>
<dbReference type="GO" id="GO:0005739">
    <property type="term" value="C:mitochondrion"/>
    <property type="evidence" value="ECO:0007669"/>
    <property type="project" value="TreeGrafter"/>
</dbReference>
<dbReference type="EMBL" id="JAPWTK010000002">
    <property type="protein sequence ID" value="KAJ8962532.1"/>
    <property type="molecule type" value="Genomic_DNA"/>
</dbReference>
<keyword evidence="4" id="KW-0418">Kinase</keyword>
<dbReference type="Pfam" id="PF01513">
    <property type="entry name" value="NAD_kinase"/>
    <property type="match status" value="1"/>
</dbReference>
<protein>
    <recommendedName>
        <fullName evidence="2">NAD(+) kinase</fullName>
        <ecNumber evidence="2">2.7.1.23</ecNumber>
    </recommendedName>
</protein>
<dbReference type="AlphaFoldDB" id="A0AAV8ZGI4"/>
<dbReference type="Proteomes" id="UP001162162">
    <property type="component" value="Unassembled WGS sequence"/>
</dbReference>
<reference evidence="7" key="1">
    <citation type="journal article" date="2023" name="Insect Mol. Biol.">
        <title>Genome sequencing provides insights into the evolution of gene families encoding plant cell wall-degrading enzymes in longhorned beetles.</title>
        <authorList>
            <person name="Shin N.R."/>
            <person name="Okamura Y."/>
            <person name="Kirsch R."/>
            <person name="Pauchet Y."/>
        </authorList>
    </citation>
    <scope>NUCLEOTIDE SEQUENCE</scope>
    <source>
        <strain evidence="7">AMC_N1</strain>
    </source>
</reference>
<evidence type="ECO:0000256" key="2">
    <source>
        <dbReference type="ARBA" id="ARBA00012120"/>
    </source>
</evidence>
<dbReference type="Gene3D" id="2.60.200.30">
    <property type="entry name" value="Probable inorganic polyphosphate/atp-NAD kinase, domain 2"/>
    <property type="match status" value="1"/>
</dbReference>
<dbReference type="GO" id="GO:0006741">
    <property type="term" value="P:NADP+ biosynthetic process"/>
    <property type="evidence" value="ECO:0007669"/>
    <property type="project" value="InterPro"/>
</dbReference>
<dbReference type="GO" id="GO:0003951">
    <property type="term" value="F:NAD+ kinase activity"/>
    <property type="evidence" value="ECO:0007669"/>
    <property type="project" value="UniProtKB-EC"/>
</dbReference>
<dbReference type="InterPro" id="IPR017437">
    <property type="entry name" value="ATP-NAD_kinase_PpnK-typ_C"/>
</dbReference>
<keyword evidence="8" id="KW-1185">Reference proteome</keyword>
<evidence type="ECO:0000256" key="1">
    <source>
        <dbReference type="ARBA" id="ARBA00010995"/>
    </source>
</evidence>
<keyword evidence="5" id="KW-0521">NADP</keyword>
<dbReference type="InterPro" id="IPR016064">
    <property type="entry name" value="NAD/diacylglycerol_kinase_sf"/>
</dbReference>
<proteinExistence type="inferred from homology"/>
<dbReference type="InterPro" id="IPR017438">
    <property type="entry name" value="ATP-NAD_kinase_N"/>
</dbReference>
<accession>A0AAV8ZGI4</accession>
<evidence type="ECO:0000313" key="8">
    <source>
        <dbReference type="Proteomes" id="UP001162162"/>
    </source>
</evidence>
<dbReference type="PANTHER" id="PTHR13158">
    <property type="match status" value="1"/>
</dbReference>
<comment type="caution">
    <text evidence="7">The sequence shown here is derived from an EMBL/GenBank/DDBJ whole genome shotgun (WGS) entry which is preliminary data.</text>
</comment>
<evidence type="ECO:0000256" key="3">
    <source>
        <dbReference type="ARBA" id="ARBA00022679"/>
    </source>
</evidence>
<evidence type="ECO:0000256" key="4">
    <source>
        <dbReference type="ARBA" id="ARBA00022777"/>
    </source>
</evidence>
<dbReference type="GO" id="GO:0019674">
    <property type="term" value="P:NAD+ metabolic process"/>
    <property type="evidence" value="ECO:0007669"/>
    <property type="project" value="InterPro"/>
</dbReference>
<keyword evidence="3" id="KW-0808">Transferase</keyword>
<gene>
    <name evidence="7" type="ORF">NQ318_000924</name>
</gene>
<dbReference type="EC" id="2.7.1.23" evidence="2"/>
<name>A0AAV8ZGI4_9CUCU</name>
<keyword evidence="6" id="KW-0520">NAD</keyword>
<sequence length="398" mass="44889">MYNPPTLLKNIYLGITQFLGVSIKQFSTEAKFVKTDKVLIISKLSKYEFEKGKHRNLNDRELEKILRNRGTDFEKLIYFHDLHNRFKENIVSTLRSMGCDVDVVNRFNCTEDNIEKADIIIPTGGDGTFLLAASKVTDNKKPVIGFNSDPNRSEGHLCLPKKYSTNIRGAIERLRMGEFEWLMRSRIRITLVVSEAENLIPNYLHDIDGESPTSVHKRKNDVKVLPVLALNEVFVGETLSARVSHLQLRLDGSTQTTNLKCSGICVCTGTGSTSWHMSINRLSTHTVAELLRLINIDATEDKDSLATILADIYNKKLIFPPDEKQMGYTIRELISAVVWPQPKGIKPRGFASKIEIKSKCFQAYLVIDGGVSFTFNDGTIALLEILPEDALRTVILRD</sequence>
<dbReference type="Gene3D" id="3.40.50.10330">
    <property type="entry name" value="Probable inorganic polyphosphate/atp-NAD kinase, domain 1"/>
    <property type="match status" value="1"/>
</dbReference>
<evidence type="ECO:0000256" key="5">
    <source>
        <dbReference type="ARBA" id="ARBA00022857"/>
    </source>
</evidence>
<organism evidence="7 8">
    <name type="scientific">Aromia moschata</name>
    <dbReference type="NCBI Taxonomy" id="1265417"/>
    <lineage>
        <taxon>Eukaryota</taxon>
        <taxon>Metazoa</taxon>
        <taxon>Ecdysozoa</taxon>
        <taxon>Arthropoda</taxon>
        <taxon>Hexapoda</taxon>
        <taxon>Insecta</taxon>
        <taxon>Pterygota</taxon>
        <taxon>Neoptera</taxon>
        <taxon>Endopterygota</taxon>
        <taxon>Coleoptera</taxon>
        <taxon>Polyphaga</taxon>
        <taxon>Cucujiformia</taxon>
        <taxon>Chrysomeloidea</taxon>
        <taxon>Cerambycidae</taxon>
        <taxon>Cerambycinae</taxon>
        <taxon>Callichromatini</taxon>
        <taxon>Aromia</taxon>
    </lineage>
</organism>
<comment type="similarity">
    <text evidence="1">Belongs to the NAD kinase family.</text>
</comment>
<dbReference type="PANTHER" id="PTHR13158:SF5">
    <property type="entry name" value="NAD KINASE 2, MITOCHONDRIAL"/>
    <property type="match status" value="1"/>
</dbReference>
<dbReference type="SUPFAM" id="SSF111331">
    <property type="entry name" value="NAD kinase/diacylglycerol kinase-like"/>
    <property type="match status" value="1"/>
</dbReference>